<dbReference type="PROSITE" id="PS52016">
    <property type="entry name" value="TONB_DEPENDENT_REC_3"/>
    <property type="match status" value="1"/>
</dbReference>
<keyword evidence="12" id="KW-1185">Reference proteome</keyword>
<comment type="subcellular location">
    <subcellularLocation>
        <location evidence="1 8">Cell outer membrane</location>
        <topology evidence="1 8">Multi-pass membrane protein</topology>
    </subcellularLocation>
</comment>
<dbReference type="InterPro" id="IPR011662">
    <property type="entry name" value="Secretin/TonB_short_N"/>
</dbReference>
<dbReference type="NCBIfam" id="TIGR04057">
    <property type="entry name" value="SusC_RagA_signa"/>
    <property type="match status" value="1"/>
</dbReference>
<dbReference type="Gene3D" id="2.170.130.10">
    <property type="entry name" value="TonB-dependent receptor, plug domain"/>
    <property type="match status" value="1"/>
</dbReference>
<dbReference type="PANTHER" id="PTHR30069">
    <property type="entry name" value="TONB-DEPENDENT OUTER MEMBRANE RECEPTOR"/>
    <property type="match status" value="1"/>
</dbReference>
<feature type="chain" id="PRO_5046186458" evidence="9">
    <location>
        <begin position="30"/>
        <end position="1216"/>
    </location>
</feature>
<dbReference type="NCBIfam" id="TIGR04056">
    <property type="entry name" value="OMP_RagA_SusC"/>
    <property type="match status" value="1"/>
</dbReference>
<evidence type="ECO:0000256" key="2">
    <source>
        <dbReference type="ARBA" id="ARBA00022448"/>
    </source>
</evidence>
<keyword evidence="4 8" id="KW-0812">Transmembrane</keyword>
<keyword evidence="7 8" id="KW-0998">Cell outer membrane</keyword>
<dbReference type="EMBL" id="JACOOH010000004">
    <property type="protein sequence ID" value="MBC5621385.1"/>
    <property type="molecule type" value="Genomic_DNA"/>
</dbReference>
<dbReference type="PANTHER" id="PTHR30069:SF29">
    <property type="entry name" value="HEMOGLOBIN AND HEMOGLOBIN-HAPTOGLOBIN-BINDING PROTEIN 1-RELATED"/>
    <property type="match status" value="1"/>
</dbReference>
<reference evidence="11 12" key="1">
    <citation type="submission" date="2020-08" db="EMBL/GenBank/DDBJ databases">
        <title>Genome public.</title>
        <authorList>
            <person name="Liu C."/>
            <person name="Sun Q."/>
        </authorList>
    </citation>
    <scope>NUCLEOTIDE SEQUENCE [LARGE SCALE GENOMIC DNA]</scope>
    <source>
        <strain evidence="11 12">NSJ-56</strain>
    </source>
</reference>
<dbReference type="SMART" id="SM00965">
    <property type="entry name" value="STN"/>
    <property type="match status" value="1"/>
</dbReference>
<protein>
    <submittedName>
        <fullName evidence="11">SusC/RagA family TonB-linked outer membrane protein</fullName>
    </submittedName>
</protein>
<dbReference type="InterPro" id="IPR036942">
    <property type="entry name" value="Beta-barrel_TonB_sf"/>
</dbReference>
<keyword evidence="6 8" id="KW-0472">Membrane</keyword>
<dbReference type="Pfam" id="PF13715">
    <property type="entry name" value="CarbopepD_reg_2"/>
    <property type="match status" value="1"/>
</dbReference>
<comment type="similarity">
    <text evidence="8">Belongs to the TonB-dependent receptor family.</text>
</comment>
<dbReference type="Gene3D" id="2.60.40.1120">
    <property type="entry name" value="Carboxypeptidase-like, regulatory domain"/>
    <property type="match status" value="1"/>
</dbReference>
<evidence type="ECO:0000256" key="8">
    <source>
        <dbReference type="PROSITE-ProRule" id="PRU01360"/>
    </source>
</evidence>
<evidence type="ECO:0000256" key="9">
    <source>
        <dbReference type="SAM" id="SignalP"/>
    </source>
</evidence>
<dbReference type="InterPro" id="IPR012910">
    <property type="entry name" value="Plug_dom"/>
</dbReference>
<dbReference type="Pfam" id="PF07660">
    <property type="entry name" value="STN"/>
    <property type="match status" value="1"/>
</dbReference>
<accession>A0ABR7D1J7</accession>
<dbReference type="Gene3D" id="2.40.170.20">
    <property type="entry name" value="TonB-dependent receptor, beta-barrel domain"/>
    <property type="match status" value="1"/>
</dbReference>
<dbReference type="InterPro" id="IPR023996">
    <property type="entry name" value="TonB-dep_OMP_SusC/RagA"/>
</dbReference>
<dbReference type="InterPro" id="IPR039426">
    <property type="entry name" value="TonB-dep_rcpt-like"/>
</dbReference>
<dbReference type="SUPFAM" id="SSF49464">
    <property type="entry name" value="Carboxypeptidase regulatory domain-like"/>
    <property type="match status" value="1"/>
</dbReference>
<evidence type="ECO:0000256" key="5">
    <source>
        <dbReference type="ARBA" id="ARBA00022729"/>
    </source>
</evidence>
<feature type="signal peptide" evidence="9">
    <location>
        <begin position="1"/>
        <end position="29"/>
    </location>
</feature>
<organism evidence="11 12">
    <name type="scientific">Butyricimonas hominis</name>
    <dbReference type="NCBI Taxonomy" id="2763032"/>
    <lineage>
        <taxon>Bacteria</taxon>
        <taxon>Pseudomonadati</taxon>
        <taxon>Bacteroidota</taxon>
        <taxon>Bacteroidia</taxon>
        <taxon>Bacteroidales</taxon>
        <taxon>Odoribacteraceae</taxon>
        <taxon>Butyricimonas</taxon>
    </lineage>
</organism>
<evidence type="ECO:0000256" key="7">
    <source>
        <dbReference type="ARBA" id="ARBA00023237"/>
    </source>
</evidence>
<dbReference type="Proteomes" id="UP000646484">
    <property type="component" value="Unassembled WGS sequence"/>
</dbReference>
<comment type="caution">
    <text evidence="11">The sequence shown here is derived from an EMBL/GenBank/DDBJ whole genome shotgun (WGS) entry which is preliminary data.</text>
</comment>
<evidence type="ECO:0000313" key="11">
    <source>
        <dbReference type="EMBL" id="MBC5621385.1"/>
    </source>
</evidence>
<evidence type="ECO:0000256" key="1">
    <source>
        <dbReference type="ARBA" id="ARBA00004571"/>
    </source>
</evidence>
<gene>
    <name evidence="11" type="ORF">H8S64_09765</name>
</gene>
<dbReference type="InterPro" id="IPR023997">
    <property type="entry name" value="TonB-dep_OMP_SusC/RagA_CS"/>
</dbReference>
<keyword evidence="5 9" id="KW-0732">Signal</keyword>
<evidence type="ECO:0000313" key="12">
    <source>
        <dbReference type="Proteomes" id="UP000646484"/>
    </source>
</evidence>
<name>A0ABR7D1J7_9BACT</name>
<sequence length="1216" mass="135281">MVEKFFFRKFNKSCAFLVLLLFASSPLWAGHVSEKITLKVTNEKLVKVLEEIKRQSGYSFIYNEKYVKDLGGITVDVKEVSLDSVMTLVLKGTDLRYRIQDRIIMLEKVSLDDAVQKFKVIKGVVKDDRGEPLPGVTVLVKGTTIGVSTDANGNFALNMPEGYSILQFSFIGMETKDVKLAEDQTVVNVDMKMTVGELDEVIVSTGYTQTTQKRTTGSVAVVGREVFENRVPTSIDQLLQGQVAGVSIVAKSGRPGESAKIRIRGTNTLTGDAEPLWVVDGVPLQRNIPSIRGGQIKAGDFNDIFANGIAGINPNDIENVTILKDASAAAIYGSRAAGGVIVVTTKRGKAGKMSVNYSANFSVVMKPQRDGNLMNSKEKLAWEQELWDEFSVKGYNSPEEDKEWYPVIGIVGMLRANKLGKDGKVWTDEGFEPMNTAEQDAYIADLSKTTTNWFDELFRTAFSMNHYLSMSGGSDIATYYLSLGYSKDNGILKKTSYNRYNVSAKMNLKPHARVTVDFGVDFSQQKSDGSSLNVNPFQYAYFANPYEKPYNEDGSYRPDYTYFNLNQINGGREAILPPNGYNIMREIDETSSVAEDYSANLQLNLNYTISSKFRFSGLVSYSFINNKSDNINGIETYAAFVDKPSVLDGWNSRRTYGSITQASANNTNYSARGQLNYSDIFNSIHRLQILAGAEIRGSKAKSIQEKRYGYDPVTGNSSTPAPEKKGEQVDYTELVSMSTFIDGLSGQSIEETRFASFYASLDYSLYDKYIASLSFRTDGSNNFGSDEQFNPTWSLGLAWHVGDESFMDRLRPVLSRLKLSVAMGYTGNVNKSEKPELIMYYSTSYRKTETENLRIGNVRAAPNPHLRWEKTRDMKVALDFGLFDNRINGLVEAYYRLSKDLVTSVTVPYVTGFYNQGYNTSEMENKGIEATLQAVVVKYKDFKFNVSANIAWNGNKLKRYTSPISYVANNVVGYPQGAVFAGKSLGIDPQTGLYKYKLRSDADILKPSDLSDVNNYIFYKGTMTAPVTGGFNFNISYKTLTLSVGGVYSLNGKIVDEITSPVSYNTLSAGTSAGEKIPTSQNDLYVNHLNVRKDVTNRWTEERRTGVKYPRIIDYYKALTDHDGKPLNYSLIYPTSSTITRASMMENLSYLRVKNMSLSYALPQDVVKKMGVSSLSFSFILTNLFTITNYSGIDPETPGATYPLARSCSFGLSLGF</sequence>
<keyword evidence="3 8" id="KW-1134">Transmembrane beta strand</keyword>
<dbReference type="InterPro" id="IPR037066">
    <property type="entry name" value="Plug_dom_sf"/>
</dbReference>
<dbReference type="SUPFAM" id="SSF56935">
    <property type="entry name" value="Porins"/>
    <property type="match status" value="1"/>
</dbReference>
<evidence type="ECO:0000259" key="10">
    <source>
        <dbReference type="SMART" id="SM00965"/>
    </source>
</evidence>
<feature type="domain" description="Secretin/TonB short N-terminal" evidence="10">
    <location>
        <begin position="58"/>
        <end position="109"/>
    </location>
</feature>
<evidence type="ECO:0000256" key="4">
    <source>
        <dbReference type="ARBA" id="ARBA00022692"/>
    </source>
</evidence>
<evidence type="ECO:0000256" key="6">
    <source>
        <dbReference type="ARBA" id="ARBA00023136"/>
    </source>
</evidence>
<evidence type="ECO:0000256" key="3">
    <source>
        <dbReference type="ARBA" id="ARBA00022452"/>
    </source>
</evidence>
<keyword evidence="2 8" id="KW-0813">Transport</keyword>
<proteinExistence type="inferred from homology"/>
<dbReference type="InterPro" id="IPR008969">
    <property type="entry name" value="CarboxyPept-like_regulatory"/>
</dbReference>
<dbReference type="Pfam" id="PF07715">
    <property type="entry name" value="Plug"/>
    <property type="match status" value="1"/>
</dbReference>